<accession>A0A7W8HA76</accession>
<dbReference type="InterPro" id="IPR000524">
    <property type="entry name" value="Tscrpt_reg_HTH_GntR"/>
</dbReference>
<dbReference type="Proteomes" id="UP000543642">
    <property type="component" value="Unassembled WGS sequence"/>
</dbReference>
<reference evidence="7 8" key="1">
    <citation type="submission" date="2020-08" db="EMBL/GenBank/DDBJ databases">
        <title>Genomic Encyclopedia of Type Strains, Phase IV (KMG-IV): sequencing the most valuable type-strain genomes for metagenomic binning, comparative biology and taxonomic classification.</title>
        <authorList>
            <person name="Goeker M."/>
        </authorList>
    </citation>
    <scope>NUCLEOTIDE SEQUENCE [LARGE SCALE GENOMIC DNA]</scope>
    <source>
        <strain evidence="7 8">DSM 106146</strain>
    </source>
</reference>
<evidence type="ECO:0000313" key="7">
    <source>
        <dbReference type="EMBL" id="MBB5264598.1"/>
    </source>
</evidence>
<dbReference type="InterPro" id="IPR015421">
    <property type="entry name" value="PyrdxlP-dep_Trfase_major"/>
</dbReference>
<feature type="domain" description="HTH gntR-type" evidence="6">
    <location>
        <begin position="12"/>
        <end position="80"/>
    </location>
</feature>
<evidence type="ECO:0000256" key="1">
    <source>
        <dbReference type="ARBA" id="ARBA00005384"/>
    </source>
</evidence>
<protein>
    <submittedName>
        <fullName evidence="7">GntR family transcriptional regulator/MocR family aminotransferase</fullName>
    </submittedName>
</protein>
<dbReference type="GO" id="GO:0008483">
    <property type="term" value="F:transaminase activity"/>
    <property type="evidence" value="ECO:0007669"/>
    <property type="project" value="UniProtKB-KW"/>
</dbReference>
<comment type="similarity">
    <text evidence="1">In the C-terminal section; belongs to the class-I pyridoxal-phosphate-dependent aminotransferase family.</text>
</comment>
<keyword evidence="7" id="KW-0808">Transferase</keyword>
<dbReference type="AlphaFoldDB" id="A0A7W8HA76"/>
<dbReference type="PANTHER" id="PTHR46577:SF1">
    <property type="entry name" value="HTH-TYPE TRANSCRIPTIONAL REGULATORY PROTEIN GABR"/>
    <property type="match status" value="1"/>
</dbReference>
<evidence type="ECO:0000256" key="5">
    <source>
        <dbReference type="ARBA" id="ARBA00023163"/>
    </source>
</evidence>
<dbReference type="RefSeq" id="WP_183773303.1">
    <property type="nucleotide sequence ID" value="NZ_JACHFW010000005.1"/>
</dbReference>
<dbReference type="Gene3D" id="1.10.10.10">
    <property type="entry name" value="Winged helix-like DNA-binding domain superfamily/Winged helix DNA-binding domain"/>
    <property type="match status" value="1"/>
</dbReference>
<dbReference type="Pfam" id="PF00155">
    <property type="entry name" value="Aminotran_1_2"/>
    <property type="match status" value="1"/>
</dbReference>
<evidence type="ECO:0000256" key="3">
    <source>
        <dbReference type="ARBA" id="ARBA00023015"/>
    </source>
</evidence>
<evidence type="ECO:0000313" key="8">
    <source>
        <dbReference type="Proteomes" id="UP000543642"/>
    </source>
</evidence>
<dbReference type="InterPro" id="IPR036390">
    <property type="entry name" value="WH_DNA-bd_sf"/>
</dbReference>
<sequence length="467" mass="53783">MITPIIDPASKIPVYTQIYKYIRKEIESGHLACLDRLPSTRLLASHLQVSRNTIDMAYGQLLDEGYIVSSPKRGFFVSDISANLMPIPLDPQPRTENHETETAYDFDFSPYGVDLENFPFGTWRKTMRDILYDDRNTRLFEAGHCQGDEDLRQAIASYLHQSRGAVCSPDQIIVGAGTDYLILLLSQILGPDTVFAMENPSYMQSYRILTHLNFNAVPIPLDRFGMDIQKLNASPANVAYVTPSHHFPMGIVMPIKRRQELLTWAGREEDRYIIEDDYDSEFRYKGKPIPSLQGIDSGQKVIYLSTFSKAIAPSIRMGYLVLPPKLLEIYRENYSFYSNTVPRTEQKQITEFMRRGYFERHLNRMRMIYKGKRDYILKALEPYMNRIRIYGENSGLHLLIRFLDGRSEAELVQRAKAFNIHIFGLSQYTITPDLPENMTSTIILGYGSLTQKALKEGMDRLIQCLFE</sequence>
<keyword evidence="4" id="KW-0238">DNA-binding</keyword>
<proteinExistence type="inferred from homology"/>
<dbReference type="Gene3D" id="3.40.640.10">
    <property type="entry name" value="Type I PLP-dependent aspartate aminotransferase-like (Major domain)"/>
    <property type="match status" value="1"/>
</dbReference>
<dbReference type="EMBL" id="JACHFW010000005">
    <property type="protein sequence ID" value="MBB5264598.1"/>
    <property type="molecule type" value="Genomic_DNA"/>
</dbReference>
<keyword evidence="5" id="KW-0804">Transcription</keyword>
<dbReference type="InterPro" id="IPR051446">
    <property type="entry name" value="HTH_trans_reg/aminotransferase"/>
</dbReference>
<dbReference type="CDD" id="cd07377">
    <property type="entry name" value="WHTH_GntR"/>
    <property type="match status" value="1"/>
</dbReference>
<evidence type="ECO:0000259" key="6">
    <source>
        <dbReference type="PROSITE" id="PS50949"/>
    </source>
</evidence>
<evidence type="ECO:0000256" key="4">
    <source>
        <dbReference type="ARBA" id="ARBA00023125"/>
    </source>
</evidence>
<dbReference type="SUPFAM" id="SSF46785">
    <property type="entry name" value="Winged helix' DNA-binding domain"/>
    <property type="match status" value="1"/>
</dbReference>
<dbReference type="SUPFAM" id="SSF53383">
    <property type="entry name" value="PLP-dependent transferases"/>
    <property type="match status" value="1"/>
</dbReference>
<dbReference type="CDD" id="cd00609">
    <property type="entry name" value="AAT_like"/>
    <property type="match status" value="1"/>
</dbReference>
<keyword evidence="2" id="KW-0663">Pyridoxal phosphate</keyword>
<comment type="caution">
    <text evidence="7">The sequence shown here is derived from an EMBL/GenBank/DDBJ whole genome shotgun (WGS) entry which is preliminary data.</text>
</comment>
<dbReference type="PANTHER" id="PTHR46577">
    <property type="entry name" value="HTH-TYPE TRANSCRIPTIONAL REGULATORY PROTEIN GABR"/>
    <property type="match status" value="1"/>
</dbReference>
<dbReference type="InterPro" id="IPR004839">
    <property type="entry name" value="Aminotransferase_I/II_large"/>
</dbReference>
<dbReference type="GO" id="GO:0030170">
    <property type="term" value="F:pyridoxal phosphate binding"/>
    <property type="evidence" value="ECO:0007669"/>
    <property type="project" value="InterPro"/>
</dbReference>
<gene>
    <name evidence="7" type="ORF">HNP82_001725</name>
</gene>
<dbReference type="PROSITE" id="PS50949">
    <property type="entry name" value="HTH_GNTR"/>
    <property type="match status" value="1"/>
</dbReference>
<dbReference type="InterPro" id="IPR036388">
    <property type="entry name" value="WH-like_DNA-bd_sf"/>
</dbReference>
<keyword evidence="7" id="KW-0032">Aminotransferase</keyword>
<evidence type="ECO:0000256" key="2">
    <source>
        <dbReference type="ARBA" id="ARBA00022898"/>
    </source>
</evidence>
<dbReference type="SMART" id="SM00345">
    <property type="entry name" value="HTH_GNTR"/>
    <property type="match status" value="1"/>
</dbReference>
<keyword evidence="8" id="KW-1185">Reference proteome</keyword>
<name>A0A7W8HA76_9FIRM</name>
<dbReference type="Pfam" id="PF00392">
    <property type="entry name" value="GntR"/>
    <property type="match status" value="1"/>
</dbReference>
<dbReference type="GO" id="GO:0003677">
    <property type="term" value="F:DNA binding"/>
    <property type="evidence" value="ECO:0007669"/>
    <property type="project" value="UniProtKB-KW"/>
</dbReference>
<dbReference type="InterPro" id="IPR015424">
    <property type="entry name" value="PyrdxlP-dep_Trfase"/>
</dbReference>
<dbReference type="PRINTS" id="PR00035">
    <property type="entry name" value="HTHGNTR"/>
</dbReference>
<organism evidence="7 8">
    <name type="scientific">Catenibacillus scindens</name>
    <dbReference type="NCBI Taxonomy" id="673271"/>
    <lineage>
        <taxon>Bacteria</taxon>
        <taxon>Bacillati</taxon>
        <taxon>Bacillota</taxon>
        <taxon>Clostridia</taxon>
        <taxon>Lachnospirales</taxon>
        <taxon>Lachnospiraceae</taxon>
        <taxon>Catenibacillus</taxon>
    </lineage>
</organism>
<keyword evidence="3" id="KW-0805">Transcription regulation</keyword>
<dbReference type="GO" id="GO:0003700">
    <property type="term" value="F:DNA-binding transcription factor activity"/>
    <property type="evidence" value="ECO:0007669"/>
    <property type="project" value="InterPro"/>
</dbReference>